<evidence type="ECO:0000313" key="1">
    <source>
        <dbReference type="EnsemblPlants" id="TuG1812G0100001108.01.T01.cds388145"/>
    </source>
</evidence>
<organism evidence="1 2">
    <name type="scientific">Triticum urartu</name>
    <name type="common">Red wild einkorn</name>
    <name type="synonym">Crithodium urartu</name>
    <dbReference type="NCBI Taxonomy" id="4572"/>
    <lineage>
        <taxon>Eukaryota</taxon>
        <taxon>Viridiplantae</taxon>
        <taxon>Streptophyta</taxon>
        <taxon>Embryophyta</taxon>
        <taxon>Tracheophyta</taxon>
        <taxon>Spermatophyta</taxon>
        <taxon>Magnoliopsida</taxon>
        <taxon>Liliopsida</taxon>
        <taxon>Poales</taxon>
        <taxon>Poaceae</taxon>
        <taxon>BOP clade</taxon>
        <taxon>Pooideae</taxon>
        <taxon>Triticodae</taxon>
        <taxon>Triticeae</taxon>
        <taxon>Triticinae</taxon>
        <taxon>Triticum</taxon>
    </lineage>
</organism>
<name>A0A8R7JXH7_TRIUA</name>
<reference evidence="2" key="1">
    <citation type="journal article" date="2013" name="Nature">
        <title>Draft genome of the wheat A-genome progenitor Triticum urartu.</title>
        <authorList>
            <person name="Ling H.Q."/>
            <person name="Zhao S."/>
            <person name="Liu D."/>
            <person name="Wang J."/>
            <person name="Sun H."/>
            <person name="Zhang C."/>
            <person name="Fan H."/>
            <person name="Li D."/>
            <person name="Dong L."/>
            <person name="Tao Y."/>
            <person name="Gao C."/>
            <person name="Wu H."/>
            <person name="Li Y."/>
            <person name="Cui Y."/>
            <person name="Guo X."/>
            <person name="Zheng S."/>
            <person name="Wang B."/>
            <person name="Yu K."/>
            <person name="Liang Q."/>
            <person name="Yang W."/>
            <person name="Lou X."/>
            <person name="Chen J."/>
            <person name="Feng M."/>
            <person name="Jian J."/>
            <person name="Zhang X."/>
            <person name="Luo G."/>
            <person name="Jiang Y."/>
            <person name="Liu J."/>
            <person name="Wang Z."/>
            <person name="Sha Y."/>
            <person name="Zhang B."/>
            <person name="Wu H."/>
            <person name="Tang D."/>
            <person name="Shen Q."/>
            <person name="Xue P."/>
            <person name="Zou S."/>
            <person name="Wang X."/>
            <person name="Liu X."/>
            <person name="Wang F."/>
            <person name="Yang Y."/>
            <person name="An X."/>
            <person name="Dong Z."/>
            <person name="Zhang K."/>
            <person name="Zhang X."/>
            <person name="Luo M.C."/>
            <person name="Dvorak J."/>
            <person name="Tong Y."/>
            <person name="Wang J."/>
            <person name="Yang H."/>
            <person name="Li Z."/>
            <person name="Wang D."/>
            <person name="Zhang A."/>
            <person name="Wang J."/>
        </authorList>
    </citation>
    <scope>NUCLEOTIDE SEQUENCE</scope>
    <source>
        <strain evidence="2">cv. G1812</strain>
    </source>
</reference>
<sequence length="132" mass="14987">MLSPTPWLQGARVRRDHQFGDLRHCPCRYHGHLHHCVLRQQPPAQGKATGVEAFEMLCSSEVANYVCQFVILWPQFTYVSFSGRSTTRAYVSMNFDCDGTTNSIITYLLYNSLGVPLLPTMVQKCTVLTILF</sequence>
<dbReference type="Proteomes" id="UP000015106">
    <property type="component" value="Chromosome 1"/>
</dbReference>
<dbReference type="EnsemblPlants" id="TuG1812G0100001108.01.T01">
    <property type="protein sequence ID" value="TuG1812G0100001108.01.T01.cds388145"/>
    <property type="gene ID" value="TuG1812G0100001108.01"/>
</dbReference>
<dbReference type="Gramene" id="TuG1812G0100001108.01.T01">
    <property type="protein sequence ID" value="TuG1812G0100001108.01.T01.cds388145"/>
    <property type="gene ID" value="TuG1812G0100001108.01"/>
</dbReference>
<dbReference type="AlphaFoldDB" id="A0A8R7JXH7"/>
<reference evidence="1" key="2">
    <citation type="submission" date="2018-03" db="EMBL/GenBank/DDBJ databases">
        <title>The Triticum urartu genome reveals the dynamic nature of wheat genome evolution.</title>
        <authorList>
            <person name="Ling H."/>
            <person name="Ma B."/>
            <person name="Shi X."/>
            <person name="Liu H."/>
            <person name="Dong L."/>
            <person name="Sun H."/>
            <person name="Cao Y."/>
            <person name="Gao Q."/>
            <person name="Zheng S."/>
            <person name="Li Y."/>
            <person name="Yu Y."/>
            <person name="Du H."/>
            <person name="Qi M."/>
            <person name="Li Y."/>
            <person name="Yu H."/>
            <person name="Cui Y."/>
            <person name="Wang N."/>
            <person name="Chen C."/>
            <person name="Wu H."/>
            <person name="Zhao Y."/>
            <person name="Zhang J."/>
            <person name="Li Y."/>
            <person name="Zhou W."/>
            <person name="Zhang B."/>
            <person name="Hu W."/>
            <person name="Eijk M."/>
            <person name="Tang J."/>
            <person name="Witsenboer H."/>
            <person name="Zhao S."/>
            <person name="Li Z."/>
            <person name="Zhang A."/>
            <person name="Wang D."/>
            <person name="Liang C."/>
        </authorList>
    </citation>
    <scope>NUCLEOTIDE SEQUENCE [LARGE SCALE GENOMIC DNA]</scope>
    <source>
        <strain evidence="1">cv. G1812</strain>
    </source>
</reference>
<proteinExistence type="predicted"/>
<protein>
    <submittedName>
        <fullName evidence="1">Uncharacterized protein</fullName>
    </submittedName>
</protein>
<keyword evidence="2" id="KW-1185">Reference proteome</keyword>
<reference evidence="1" key="3">
    <citation type="submission" date="2022-06" db="UniProtKB">
        <authorList>
            <consortium name="EnsemblPlants"/>
        </authorList>
    </citation>
    <scope>IDENTIFICATION</scope>
</reference>
<accession>A0A8R7JXH7</accession>
<evidence type="ECO:0000313" key="2">
    <source>
        <dbReference type="Proteomes" id="UP000015106"/>
    </source>
</evidence>